<dbReference type="AlphaFoldDB" id="A0A377FSR3"/>
<evidence type="ECO:0000256" key="1">
    <source>
        <dbReference type="ARBA" id="ARBA00004141"/>
    </source>
</evidence>
<name>A0A377FSR3_9BACL</name>
<dbReference type="GO" id="GO:0016020">
    <property type="term" value="C:membrane"/>
    <property type="evidence" value="ECO:0007669"/>
    <property type="project" value="UniProtKB-SubCell"/>
</dbReference>
<dbReference type="Pfam" id="PF01940">
    <property type="entry name" value="DUF92"/>
    <property type="match status" value="1"/>
</dbReference>
<dbReference type="STRING" id="1397694.GCA_000702585_01717"/>
<dbReference type="PANTHER" id="PTHR13353:SF5">
    <property type="entry name" value="TRANSMEMBRANE PROTEIN 19"/>
    <property type="match status" value="1"/>
</dbReference>
<evidence type="ECO:0000256" key="2">
    <source>
        <dbReference type="ARBA" id="ARBA00009012"/>
    </source>
</evidence>
<feature type="transmembrane region" description="Helical" evidence="6">
    <location>
        <begin position="238"/>
        <end position="255"/>
    </location>
</feature>
<sequence>MYAIFLVTCIVAYAGYRLRSLTLSGALLTVVTGTVIGYGFGWFGLYLLGVFFSTSSLASKYRARDKAPVDDIVEKSGPRDFVQVLANGGIGMLTAIGMVVTSNEAWLYAYIVSIAAATSDTWGSEFGVLAKQKPRSIMTLRPVEPGTSGGVSLFGTVMSIVGAAMIVFATYPFLGLGAMMTFVLIAFGLSGSVVDTLLGATVQRKYRCRVCGKLTEKRLHHNESTAYVSGWRFLGNDAVNFLAIASAAAICFFIFA</sequence>
<feature type="transmembrane region" description="Helical" evidence="6">
    <location>
        <begin position="151"/>
        <end position="174"/>
    </location>
</feature>
<comment type="subcellular location">
    <subcellularLocation>
        <location evidence="1">Membrane</location>
        <topology evidence="1">Multi-pass membrane protein</topology>
    </subcellularLocation>
</comment>
<protein>
    <submittedName>
        <fullName evidence="7">Integral membrane protein DUF92</fullName>
    </submittedName>
</protein>
<evidence type="ECO:0000313" key="8">
    <source>
        <dbReference type="Proteomes" id="UP000254060"/>
    </source>
</evidence>
<feature type="transmembrane region" description="Helical" evidence="6">
    <location>
        <begin position="30"/>
        <end position="52"/>
    </location>
</feature>
<evidence type="ECO:0000256" key="6">
    <source>
        <dbReference type="SAM" id="Phobius"/>
    </source>
</evidence>
<dbReference type="OrthoDB" id="9808500at2"/>
<keyword evidence="3 6" id="KW-0812">Transmembrane</keyword>
<keyword evidence="5 6" id="KW-0472">Membrane</keyword>
<evidence type="ECO:0000256" key="4">
    <source>
        <dbReference type="ARBA" id="ARBA00022989"/>
    </source>
</evidence>
<keyword evidence="4 6" id="KW-1133">Transmembrane helix</keyword>
<proteinExistence type="inferred from homology"/>
<dbReference type="EMBL" id="UGGP01000001">
    <property type="protein sequence ID" value="STO07852.1"/>
    <property type="molecule type" value="Genomic_DNA"/>
</dbReference>
<dbReference type="InterPro" id="IPR002794">
    <property type="entry name" value="DUF92_TMEM19"/>
</dbReference>
<dbReference type="PANTHER" id="PTHR13353">
    <property type="entry name" value="TRANSMEMBRANE PROTEIN 19"/>
    <property type="match status" value="1"/>
</dbReference>
<reference evidence="7 8" key="1">
    <citation type="submission" date="2018-06" db="EMBL/GenBank/DDBJ databases">
        <authorList>
            <consortium name="Pathogen Informatics"/>
            <person name="Doyle S."/>
        </authorList>
    </citation>
    <scope>NUCLEOTIDE SEQUENCE [LARGE SCALE GENOMIC DNA]</scope>
    <source>
        <strain evidence="7 8">NCTC13163</strain>
    </source>
</reference>
<dbReference type="Proteomes" id="UP000254060">
    <property type="component" value="Unassembled WGS sequence"/>
</dbReference>
<evidence type="ECO:0000256" key="5">
    <source>
        <dbReference type="ARBA" id="ARBA00023136"/>
    </source>
</evidence>
<comment type="similarity">
    <text evidence="2">Belongs to the TMEM19 family.</text>
</comment>
<accession>A0A377FSR3</accession>
<feature type="transmembrane region" description="Helical" evidence="6">
    <location>
        <begin position="180"/>
        <end position="200"/>
    </location>
</feature>
<evidence type="ECO:0000313" key="7">
    <source>
        <dbReference type="EMBL" id="STO07852.1"/>
    </source>
</evidence>
<dbReference type="RefSeq" id="WP_029334772.1">
    <property type="nucleotide sequence ID" value="NZ_UGGP01000001.1"/>
</dbReference>
<feature type="transmembrane region" description="Helical" evidence="6">
    <location>
        <begin position="84"/>
        <end position="101"/>
    </location>
</feature>
<evidence type="ECO:0000256" key="3">
    <source>
        <dbReference type="ARBA" id="ARBA00022692"/>
    </source>
</evidence>
<gene>
    <name evidence="7" type="ORF">NCTC13163_01213</name>
</gene>
<organism evidence="7 8">
    <name type="scientific">Exiguobacterium aurantiacum</name>
    <dbReference type="NCBI Taxonomy" id="33987"/>
    <lineage>
        <taxon>Bacteria</taxon>
        <taxon>Bacillati</taxon>
        <taxon>Bacillota</taxon>
        <taxon>Bacilli</taxon>
        <taxon>Bacillales</taxon>
        <taxon>Bacillales Family XII. Incertae Sedis</taxon>
        <taxon>Exiguobacterium</taxon>
    </lineage>
</organism>